<evidence type="ECO:0000313" key="2">
    <source>
        <dbReference type="Proteomes" id="UP000474630"/>
    </source>
</evidence>
<proteinExistence type="predicted"/>
<accession>A0A6C0RIA7</accession>
<dbReference type="AlphaFoldDB" id="A0A6C0RIA7"/>
<dbReference type="RefSeq" id="WP_163348828.1">
    <property type="nucleotide sequence ID" value="NZ_CP048409.1"/>
</dbReference>
<reference evidence="1 2" key="1">
    <citation type="submission" date="2020-02" db="EMBL/GenBank/DDBJ databases">
        <title>Genome sequencing for Draconibacterium sp. strain M1.</title>
        <authorList>
            <person name="Park S.-J."/>
        </authorList>
    </citation>
    <scope>NUCLEOTIDE SEQUENCE [LARGE SCALE GENOMIC DNA]</scope>
    <source>
        <strain evidence="1 2">M1</strain>
    </source>
</reference>
<sequence>MVDDFSMHRFKPSVMVRMGYRWINVFASYDLVPLFKTDKGQNLHLYFWYNFTATINNNKLNLKQ</sequence>
<evidence type="ECO:0000313" key="1">
    <source>
        <dbReference type="EMBL" id="QIA09859.1"/>
    </source>
</evidence>
<protein>
    <submittedName>
        <fullName evidence="1">Uncharacterized protein</fullName>
    </submittedName>
</protein>
<dbReference type="KEGG" id="drc:G0Q07_20100"/>
<organism evidence="1 2">
    <name type="scientific">Draconibacterium halophilum</name>
    <dbReference type="NCBI Taxonomy" id="2706887"/>
    <lineage>
        <taxon>Bacteria</taxon>
        <taxon>Pseudomonadati</taxon>
        <taxon>Bacteroidota</taxon>
        <taxon>Bacteroidia</taxon>
        <taxon>Marinilabiliales</taxon>
        <taxon>Prolixibacteraceae</taxon>
        <taxon>Draconibacterium</taxon>
    </lineage>
</organism>
<gene>
    <name evidence="1" type="ORF">G0Q07_20100</name>
</gene>
<dbReference type="EMBL" id="CP048409">
    <property type="protein sequence ID" value="QIA09859.1"/>
    <property type="molecule type" value="Genomic_DNA"/>
</dbReference>
<name>A0A6C0RIA7_9BACT</name>
<dbReference type="Proteomes" id="UP000474630">
    <property type="component" value="Chromosome"/>
</dbReference>
<keyword evidence="2" id="KW-1185">Reference proteome</keyword>